<dbReference type="eggNOG" id="COG1975">
    <property type="taxonomic scope" value="Bacteria"/>
</dbReference>
<dbReference type="Pfam" id="PF13478">
    <property type="entry name" value="XdhC_C"/>
    <property type="match status" value="1"/>
</dbReference>
<evidence type="ECO:0000259" key="2">
    <source>
        <dbReference type="Pfam" id="PF13478"/>
    </source>
</evidence>
<dbReference type="RefSeq" id="WP_015403578.1">
    <property type="nucleotide sequence ID" value="NC_020304.1"/>
</dbReference>
<name>M1PN67_DESSD</name>
<dbReference type="HOGENOM" id="CLU_041115_1_1_7"/>
<dbReference type="STRING" id="1167006.UWK_01325"/>
<evidence type="ECO:0000313" key="3">
    <source>
        <dbReference type="EMBL" id="AGF77886.1"/>
    </source>
</evidence>
<evidence type="ECO:0000259" key="1">
    <source>
        <dbReference type="Pfam" id="PF02625"/>
    </source>
</evidence>
<organism evidence="3 4">
    <name type="scientific">Desulfocapsa sulfexigens (strain DSM 10523 / SB164P1)</name>
    <dbReference type="NCBI Taxonomy" id="1167006"/>
    <lineage>
        <taxon>Bacteria</taxon>
        <taxon>Pseudomonadati</taxon>
        <taxon>Thermodesulfobacteriota</taxon>
        <taxon>Desulfobulbia</taxon>
        <taxon>Desulfobulbales</taxon>
        <taxon>Desulfocapsaceae</taxon>
        <taxon>Desulfocapsa</taxon>
    </lineage>
</organism>
<protein>
    <submittedName>
        <fullName evidence="3">Xanthine and CO dehydrogenases maturation factor, XdhC/CoxF family</fullName>
    </submittedName>
</protein>
<dbReference type="Proteomes" id="UP000011721">
    <property type="component" value="Chromosome"/>
</dbReference>
<dbReference type="KEGG" id="dsf:UWK_01325"/>
<dbReference type="Gene3D" id="3.40.50.720">
    <property type="entry name" value="NAD(P)-binding Rossmann-like Domain"/>
    <property type="match status" value="1"/>
</dbReference>
<dbReference type="InterPro" id="IPR027051">
    <property type="entry name" value="XdhC_Rossmann_dom"/>
</dbReference>
<proteinExistence type="predicted"/>
<dbReference type="Pfam" id="PF02625">
    <property type="entry name" value="XdhC_CoxI"/>
    <property type="match status" value="1"/>
</dbReference>
<gene>
    <name evidence="3" type="ordered locus">UWK_01325</name>
</gene>
<dbReference type="InterPro" id="IPR052698">
    <property type="entry name" value="MoCofactor_Util/Proc"/>
</dbReference>
<accession>M1PN67</accession>
<feature type="domain" description="XdhC Rossmann" evidence="2">
    <location>
        <begin position="183"/>
        <end position="326"/>
    </location>
</feature>
<dbReference type="InterPro" id="IPR003777">
    <property type="entry name" value="XdhC_CoxI"/>
</dbReference>
<dbReference type="EMBL" id="CP003985">
    <property type="protein sequence ID" value="AGF77886.1"/>
    <property type="molecule type" value="Genomic_DNA"/>
</dbReference>
<dbReference type="PATRIC" id="fig|1167006.5.peg.1459"/>
<evidence type="ECO:0000313" key="4">
    <source>
        <dbReference type="Proteomes" id="UP000011721"/>
    </source>
</evidence>
<reference evidence="4" key="1">
    <citation type="journal article" date="2013" name="Stand. Genomic Sci.">
        <title>Complete genome sequence of Desulfocapsa sulfexigens, a marine deltaproteobacterium specialized in disproportionating inorganic sulfur compounds.</title>
        <authorList>
            <person name="Finster K.W."/>
            <person name="Kjeldsen K.U."/>
            <person name="Kube M."/>
            <person name="Reinhardt R."/>
            <person name="Mussmann M."/>
            <person name="Amann R."/>
            <person name="Schreiber L."/>
        </authorList>
    </citation>
    <scope>NUCLEOTIDE SEQUENCE [LARGE SCALE GENOMIC DNA]</scope>
    <source>
        <strain evidence="4">DSM 10523 / SB164P1</strain>
    </source>
</reference>
<dbReference type="PANTHER" id="PTHR30388:SF6">
    <property type="entry name" value="XANTHINE DEHYDROGENASE SUBUNIT A-RELATED"/>
    <property type="match status" value="1"/>
</dbReference>
<keyword evidence="4" id="KW-1185">Reference proteome</keyword>
<dbReference type="AlphaFoldDB" id="M1PN67"/>
<sequence length="334" mass="36176">MIEKEILIQLRRGQTIALITIIDKSGSAPRLPGSKMFVGSDGAITGTIGGGRMEHIACATAVKIAAGDATPELTEIDMRGGGADGDSDMICGGIQLLLIERITPDMVSLFEQALACFADGARGGWLIDISVPKQPLRSFLDMRNDCSLPGLDCRAIIRGRYTRLIQANGKSLVFDPLPKFGTVVLFGGGHVSKEVAWLASAVDFDVVVCDDRPEFSNTDRFPMASATHVLEGFKNLFERIEQGEDHYLLIITRGHSYDQEVLAQVLRTPARYIGMIGSRRKRDICYGNLRDQGFNDADFARVHCPIGLPIGSETPREIAVSITAELIAARAGAL</sequence>
<feature type="domain" description="XdhC- CoxI" evidence="1">
    <location>
        <begin position="10"/>
        <end position="67"/>
    </location>
</feature>
<dbReference type="OrthoDB" id="9815497at2"/>
<dbReference type="PANTHER" id="PTHR30388">
    <property type="entry name" value="ALDEHYDE OXIDOREDUCTASE MOLYBDENUM COFACTOR ASSEMBLY PROTEIN"/>
    <property type="match status" value="1"/>
</dbReference>